<gene>
    <name evidence="1" type="ORF">H0I39_02470</name>
</gene>
<name>A0A853IPX4_9BURK</name>
<dbReference type="RefSeq" id="WP_180549126.1">
    <property type="nucleotide sequence ID" value="NZ_JACCKX010000001.1"/>
</dbReference>
<protein>
    <submittedName>
        <fullName evidence="1">Uncharacterized protein</fullName>
    </submittedName>
</protein>
<evidence type="ECO:0000313" key="2">
    <source>
        <dbReference type="Proteomes" id="UP000589716"/>
    </source>
</evidence>
<dbReference type="Proteomes" id="UP000589716">
    <property type="component" value="Unassembled WGS sequence"/>
</dbReference>
<proteinExistence type="predicted"/>
<organism evidence="1 2">
    <name type="scientific">Ottowia beijingensis</name>
    <dbReference type="NCBI Taxonomy" id="1207057"/>
    <lineage>
        <taxon>Bacteria</taxon>
        <taxon>Pseudomonadati</taxon>
        <taxon>Pseudomonadota</taxon>
        <taxon>Betaproteobacteria</taxon>
        <taxon>Burkholderiales</taxon>
        <taxon>Comamonadaceae</taxon>
        <taxon>Ottowia</taxon>
    </lineage>
</organism>
<evidence type="ECO:0000313" key="1">
    <source>
        <dbReference type="EMBL" id="NZA00925.1"/>
    </source>
</evidence>
<reference evidence="1 2" key="1">
    <citation type="submission" date="2020-07" db="EMBL/GenBank/DDBJ databases">
        <authorList>
            <person name="Maaloum M."/>
        </authorList>
    </citation>
    <scope>NUCLEOTIDE SEQUENCE [LARGE SCALE GENOMIC DNA]</scope>
    <source>
        <strain evidence="1 2">GCS-AN-3</strain>
    </source>
</reference>
<accession>A0A853IPX4</accession>
<keyword evidence="2" id="KW-1185">Reference proteome</keyword>
<sequence length="122" mass="11998">MFSSRLNVTNNGAAFGPIIGVSAQASSAANVGLAWRQACQAGGLVVVGSGFGNGSPKTVRILSGASLTNMTSKMSCAVSSATPVCSSGESASIAVGDFLAVQVGDSGNNTGSYNVNFSCTPN</sequence>
<dbReference type="AlphaFoldDB" id="A0A853IPX4"/>
<dbReference type="EMBL" id="JACCKX010000001">
    <property type="protein sequence ID" value="NZA00925.1"/>
    <property type="molecule type" value="Genomic_DNA"/>
</dbReference>
<comment type="caution">
    <text evidence="1">The sequence shown here is derived from an EMBL/GenBank/DDBJ whole genome shotgun (WGS) entry which is preliminary data.</text>
</comment>